<accession>A0A134B3P7</accession>
<dbReference type="Proteomes" id="UP000070531">
    <property type="component" value="Unassembled WGS sequence"/>
</dbReference>
<dbReference type="AlphaFoldDB" id="A0A134B3P7"/>
<dbReference type="STRING" id="419005.HMPREF1860_02005"/>
<gene>
    <name evidence="1" type="ORF">HMPREF1860_02005</name>
</gene>
<name>A0A134B3P7_9BACT</name>
<evidence type="ECO:0000313" key="1">
    <source>
        <dbReference type="EMBL" id="KXB74566.1"/>
    </source>
</evidence>
<reference evidence="1 2" key="1">
    <citation type="submission" date="2016-01" db="EMBL/GenBank/DDBJ databases">
        <authorList>
            <person name="Oliw E.H."/>
        </authorList>
    </citation>
    <scope>NUCLEOTIDE SEQUENCE [LARGE SCALE GENOMIC DNA]</scope>
    <source>
        <strain evidence="1 2">DNF00307</strain>
    </source>
</reference>
<dbReference type="PATRIC" id="fig|419005.5.peg.2009"/>
<comment type="caution">
    <text evidence="1">The sequence shown here is derived from an EMBL/GenBank/DDBJ whole genome shotgun (WGS) entry which is preliminary data.</text>
</comment>
<dbReference type="EMBL" id="LSDL01000145">
    <property type="protein sequence ID" value="KXB74566.1"/>
    <property type="molecule type" value="Genomic_DNA"/>
</dbReference>
<sequence length="354" mass="38571">MEKENGGVTTKETEAIVKLAEGKVKIFVQGLKDAGIDIESGQIVATADNFKVKNSSGTETFLINKDGQITAPLAKIGDWKIEDGKVVSALTDEYYTDENNGNKIELDAKSGTIKAITLRGIDKNASPNYKKDGTELCFDSKRGTISARGKDTNTYASISKTGVFVNTAGTRCAAPSTGSSACASVVALGIGDLSLDRWFPNYTESSGLEFNFVAGVYGKAENSGNAPYYGGFFNKLKVCGLYKKTRVLFPSEERVQLNEEDTQVILMTTAGNDVYINLPRNPYVGQTIEVINAGRGWGKVYAVDGSQIYWNTPDDYTNVREHRHDSFTFAGGIRYNGDHQEWWIDSSIGECGRT</sequence>
<protein>
    <submittedName>
        <fullName evidence="1">Uncharacterized protein</fullName>
    </submittedName>
</protein>
<evidence type="ECO:0000313" key="2">
    <source>
        <dbReference type="Proteomes" id="UP000070531"/>
    </source>
</evidence>
<proteinExistence type="predicted"/>
<dbReference type="RefSeq" id="WP_060933350.1">
    <property type="nucleotide sequence ID" value="NZ_KQ960572.1"/>
</dbReference>
<organism evidence="1">
    <name type="scientific">Prevotella amnii</name>
    <dbReference type="NCBI Taxonomy" id="419005"/>
    <lineage>
        <taxon>Bacteria</taxon>
        <taxon>Pseudomonadati</taxon>
        <taxon>Bacteroidota</taxon>
        <taxon>Bacteroidia</taxon>
        <taxon>Bacteroidales</taxon>
        <taxon>Prevotellaceae</taxon>
        <taxon>Prevotella</taxon>
    </lineage>
</organism>